<dbReference type="PANTHER" id="PTHR35339:SF4">
    <property type="entry name" value="LINALOOL DEHYDRATASE_ISOMERASE DOMAIN-CONTAINING PROTEIN"/>
    <property type="match status" value="1"/>
</dbReference>
<feature type="domain" description="DUF2264" evidence="1">
    <location>
        <begin position="65"/>
        <end position="410"/>
    </location>
</feature>
<accession>A0A3S3RA12</accession>
<dbReference type="RefSeq" id="WP_128783873.1">
    <property type="nucleotide sequence ID" value="NZ_JAKJSG010000028.1"/>
</dbReference>
<reference evidence="2 3" key="1">
    <citation type="submission" date="2018-11" db="EMBL/GenBank/DDBJ databases">
        <title>Photobacterium sp. BEI247 sp. nov., a marine bacterium isolated from Yongle Blue Hole in the South China Sea.</title>
        <authorList>
            <person name="Wang X."/>
        </authorList>
    </citation>
    <scope>NUCLEOTIDE SEQUENCE [LARGE SCALE GENOMIC DNA]</scope>
    <source>
        <strain evidence="3">BEI247</strain>
    </source>
</reference>
<evidence type="ECO:0000313" key="2">
    <source>
        <dbReference type="EMBL" id="RWX55853.1"/>
    </source>
</evidence>
<dbReference type="InterPro" id="IPR016624">
    <property type="entry name" value="UCP014753"/>
</dbReference>
<organism evidence="2 3">
    <name type="scientific">Photobacterium chitinilyticum</name>
    <dbReference type="NCBI Taxonomy" id="2485123"/>
    <lineage>
        <taxon>Bacteria</taxon>
        <taxon>Pseudomonadati</taxon>
        <taxon>Pseudomonadota</taxon>
        <taxon>Gammaproteobacteria</taxon>
        <taxon>Vibrionales</taxon>
        <taxon>Vibrionaceae</taxon>
        <taxon>Photobacterium</taxon>
    </lineage>
</organism>
<comment type="caution">
    <text evidence="2">The sequence shown here is derived from an EMBL/GenBank/DDBJ whole genome shotgun (WGS) entry which is preliminary data.</text>
</comment>
<dbReference type="PANTHER" id="PTHR35339">
    <property type="entry name" value="LINALOOL DEHYDRATASE_ISOMERASE DOMAIN-CONTAINING PROTEIN"/>
    <property type="match status" value="1"/>
</dbReference>
<sequence>MQKEISAQPRPTIPYEHPDAAMYLKLFKENLIRLRHKKPAYCRHDEAIRQVFDSNSDTYQVSLQEQCEQLVRYITEAFEHYAVWDYTHAYYPGRPSQQTARTDAMEGVSRVLPTLAAWLHANGETTTVISGLNNKAIDVAELLRTAFLAGTNPEHKGYWGQLHDYDQRICESADLALALWLSKAWVWDSFSSIQQQQIAAWFKQVNTCQTVDNNWHLFPLTVQLVLKALTGEDTIAHDKYARIKEFYVGDGWFRDGARGNYDYYNAWGFFYSLYWLDQIDPAFDSEFIRHSLSTFVEKFRYFFTAEGVPFFGRSVCYRLAASAPLLAAIDTPDPCLSVGEAKRAFRTSLEYFIRQGAFQHGAPTQGVFADDPRLVDNYSGPASSFWSLRALNIALFSGARSGLWQTDEVPLEIEKGDFSFEVPAIEASIIGTFKTKEVVVIFHNDYISEQSPFTRRLARQLWSKRILEKLLGRAERPKNNLLRKGVTCYTSKMFHFF</sequence>
<proteinExistence type="predicted"/>
<dbReference type="Pfam" id="PF10022">
    <property type="entry name" value="DUF2264"/>
    <property type="match status" value="1"/>
</dbReference>
<dbReference type="InterPro" id="IPR049349">
    <property type="entry name" value="DUF2264_N"/>
</dbReference>
<dbReference type="EMBL" id="RJLM01000003">
    <property type="protein sequence ID" value="RWX55853.1"/>
    <property type="molecule type" value="Genomic_DNA"/>
</dbReference>
<evidence type="ECO:0000259" key="1">
    <source>
        <dbReference type="Pfam" id="PF10022"/>
    </source>
</evidence>
<name>A0A3S3RA12_9GAMM</name>
<gene>
    <name evidence="2" type="ORF">EDI28_11025</name>
</gene>
<protein>
    <submittedName>
        <fullName evidence="2">DUF2264 domain-containing protein</fullName>
    </submittedName>
</protein>
<evidence type="ECO:0000313" key="3">
    <source>
        <dbReference type="Proteomes" id="UP000287563"/>
    </source>
</evidence>
<keyword evidence="3" id="KW-1185">Reference proteome</keyword>
<dbReference type="OrthoDB" id="9813465at2"/>
<dbReference type="Proteomes" id="UP000287563">
    <property type="component" value="Unassembled WGS sequence"/>
</dbReference>
<dbReference type="AlphaFoldDB" id="A0A3S3RA12"/>